<evidence type="ECO:0000259" key="5">
    <source>
        <dbReference type="PROSITE" id="PS50931"/>
    </source>
</evidence>
<dbReference type="AlphaFoldDB" id="A0A917QJZ1"/>
<keyword evidence="2" id="KW-0805">Transcription regulation</keyword>
<protein>
    <submittedName>
        <fullName evidence="6">LysR family transcriptional regulator</fullName>
    </submittedName>
</protein>
<name>A0A917QJZ1_9HYPH</name>
<reference evidence="6 7" key="1">
    <citation type="journal article" date="2014" name="Int. J. Syst. Evol. Microbiol.">
        <title>Complete genome sequence of Corynebacterium casei LMG S-19264T (=DSM 44701T), isolated from a smear-ripened cheese.</title>
        <authorList>
            <consortium name="US DOE Joint Genome Institute (JGI-PGF)"/>
            <person name="Walter F."/>
            <person name="Albersmeier A."/>
            <person name="Kalinowski J."/>
            <person name="Ruckert C."/>
        </authorList>
    </citation>
    <scope>NUCLEOTIDE SEQUENCE [LARGE SCALE GENOMIC DNA]</scope>
    <source>
        <strain evidence="6 7">CGMCC 1.9161</strain>
    </source>
</reference>
<evidence type="ECO:0000256" key="2">
    <source>
        <dbReference type="ARBA" id="ARBA00023015"/>
    </source>
</evidence>
<dbReference type="PANTHER" id="PTHR30579">
    <property type="entry name" value="TRANSCRIPTIONAL REGULATOR"/>
    <property type="match status" value="1"/>
</dbReference>
<dbReference type="GO" id="GO:0003700">
    <property type="term" value="F:DNA-binding transcription factor activity"/>
    <property type="evidence" value="ECO:0007669"/>
    <property type="project" value="InterPro"/>
</dbReference>
<dbReference type="EMBL" id="BMMF01000016">
    <property type="protein sequence ID" value="GGK52853.1"/>
    <property type="molecule type" value="Genomic_DNA"/>
</dbReference>
<dbReference type="Gene3D" id="3.40.190.10">
    <property type="entry name" value="Periplasmic binding protein-like II"/>
    <property type="match status" value="2"/>
</dbReference>
<dbReference type="PANTHER" id="PTHR30579:SF3">
    <property type="entry name" value="TRANSCRIPTIONAL REGULATORY PROTEIN"/>
    <property type="match status" value="1"/>
</dbReference>
<keyword evidence="3" id="KW-0238">DNA-binding</keyword>
<dbReference type="SUPFAM" id="SSF46785">
    <property type="entry name" value="Winged helix' DNA-binding domain"/>
    <property type="match status" value="1"/>
</dbReference>
<dbReference type="InterPro" id="IPR036390">
    <property type="entry name" value="WH_DNA-bd_sf"/>
</dbReference>
<dbReference type="PROSITE" id="PS50931">
    <property type="entry name" value="HTH_LYSR"/>
    <property type="match status" value="1"/>
</dbReference>
<feature type="domain" description="HTH lysR-type" evidence="5">
    <location>
        <begin position="1"/>
        <end position="36"/>
    </location>
</feature>
<sequence length="257" mass="27896">MQIGRTQSAVSMQMRRLEETIGEPLLHRTGSGVRLTVVGERLLVHAEALLGRHDEALSDLAGTGLRGSVSFGCPEEFSIAFVPHLLQGFLTRYPSVELHMICAPTVELRKHLHRRRLDMALISTPNLDEDALLRTDRFVWVANRPRPDILRHDVLPLALSGRTTLDHRAATDAMRSAGRRFRLAYASDSLAGLLAIARSGHAISVTTRAAVPNDLAIVTQDLPPLPDFGIVLADAGAQASAAAKALGDHIRAELPVV</sequence>
<dbReference type="InterPro" id="IPR050176">
    <property type="entry name" value="LTTR"/>
</dbReference>
<comment type="caution">
    <text evidence="6">The sequence shown here is derived from an EMBL/GenBank/DDBJ whole genome shotgun (WGS) entry which is preliminary data.</text>
</comment>
<gene>
    <name evidence="6" type="primary">dgdR</name>
    <name evidence="6" type="ORF">GCM10011322_44700</name>
</gene>
<dbReference type="Pfam" id="PF03466">
    <property type="entry name" value="LysR_substrate"/>
    <property type="match status" value="1"/>
</dbReference>
<dbReference type="Proteomes" id="UP000600449">
    <property type="component" value="Unassembled WGS sequence"/>
</dbReference>
<evidence type="ECO:0000256" key="1">
    <source>
        <dbReference type="ARBA" id="ARBA00009437"/>
    </source>
</evidence>
<evidence type="ECO:0000313" key="7">
    <source>
        <dbReference type="Proteomes" id="UP000600449"/>
    </source>
</evidence>
<proteinExistence type="inferred from homology"/>
<evidence type="ECO:0000256" key="4">
    <source>
        <dbReference type="ARBA" id="ARBA00023163"/>
    </source>
</evidence>
<keyword evidence="7" id="KW-1185">Reference proteome</keyword>
<evidence type="ECO:0000313" key="6">
    <source>
        <dbReference type="EMBL" id="GGK52853.1"/>
    </source>
</evidence>
<accession>A0A917QJZ1</accession>
<keyword evidence="4" id="KW-0804">Transcription</keyword>
<dbReference type="SUPFAM" id="SSF53850">
    <property type="entry name" value="Periplasmic binding protein-like II"/>
    <property type="match status" value="1"/>
</dbReference>
<dbReference type="InterPro" id="IPR005119">
    <property type="entry name" value="LysR_subst-bd"/>
</dbReference>
<dbReference type="Pfam" id="PF00126">
    <property type="entry name" value="HTH_1"/>
    <property type="match status" value="1"/>
</dbReference>
<comment type="similarity">
    <text evidence="1">Belongs to the LysR transcriptional regulatory family.</text>
</comment>
<dbReference type="InterPro" id="IPR036388">
    <property type="entry name" value="WH-like_DNA-bd_sf"/>
</dbReference>
<dbReference type="InterPro" id="IPR000847">
    <property type="entry name" value="LysR_HTH_N"/>
</dbReference>
<organism evidence="6 7">
    <name type="scientific">Salinarimonas ramus</name>
    <dbReference type="NCBI Taxonomy" id="690164"/>
    <lineage>
        <taxon>Bacteria</taxon>
        <taxon>Pseudomonadati</taxon>
        <taxon>Pseudomonadota</taxon>
        <taxon>Alphaproteobacteria</taxon>
        <taxon>Hyphomicrobiales</taxon>
        <taxon>Salinarimonadaceae</taxon>
        <taxon>Salinarimonas</taxon>
    </lineage>
</organism>
<evidence type="ECO:0000256" key="3">
    <source>
        <dbReference type="ARBA" id="ARBA00023125"/>
    </source>
</evidence>
<dbReference type="GO" id="GO:0003677">
    <property type="term" value="F:DNA binding"/>
    <property type="evidence" value="ECO:0007669"/>
    <property type="project" value="UniProtKB-KW"/>
</dbReference>
<dbReference type="Gene3D" id="1.10.10.10">
    <property type="entry name" value="Winged helix-like DNA-binding domain superfamily/Winged helix DNA-binding domain"/>
    <property type="match status" value="1"/>
</dbReference>